<dbReference type="EMBL" id="JAWDGP010006697">
    <property type="protein sequence ID" value="KAK3736652.1"/>
    <property type="molecule type" value="Genomic_DNA"/>
</dbReference>
<dbReference type="SUPFAM" id="SSF56436">
    <property type="entry name" value="C-type lectin-like"/>
    <property type="match status" value="1"/>
</dbReference>
<keyword evidence="2" id="KW-1133">Transmembrane helix</keyword>
<evidence type="ECO:0000256" key="1">
    <source>
        <dbReference type="SAM" id="MobiDB-lite"/>
    </source>
</evidence>
<dbReference type="AlphaFoldDB" id="A0AAE1CU35"/>
<feature type="domain" description="C-type lectin" evidence="3">
    <location>
        <begin position="1"/>
        <end position="108"/>
    </location>
</feature>
<dbReference type="PROSITE" id="PS50041">
    <property type="entry name" value="C_TYPE_LECTIN_2"/>
    <property type="match status" value="1"/>
</dbReference>
<dbReference type="PANTHER" id="PTHR24035">
    <property type="entry name" value="MULTIPLE EPIDERMAL GROWTH FACTOR-LIKE DOMAINS PROTEIN"/>
    <property type="match status" value="1"/>
</dbReference>
<feature type="region of interest" description="Disordered" evidence="1">
    <location>
        <begin position="256"/>
        <end position="276"/>
    </location>
</feature>
<dbReference type="Gene3D" id="3.10.100.10">
    <property type="entry name" value="Mannose-Binding Protein A, subunit A"/>
    <property type="match status" value="1"/>
</dbReference>
<feature type="transmembrane region" description="Helical" evidence="2">
    <location>
        <begin position="221"/>
        <end position="245"/>
    </location>
</feature>
<evidence type="ECO:0000313" key="4">
    <source>
        <dbReference type="EMBL" id="KAK3736652.1"/>
    </source>
</evidence>
<dbReference type="InterPro" id="IPR052108">
    <property type="entry name" value="MEGF/SIB"/>
</dbReference>
<evidence type="ECO:0000259" key="3">
    <source>
        <dbReference type="PROSITE" id="PS50041"/>
    </source>
</evidence>
<dbReference type="InterPro" id="IPR016186">
    <property type="entry name" value="C-type_lectin-like/link_sf"/>
</dbReference>
<keyword evidence="2" id="KW-0472">Membrane</keyword>
<sequence length="276" mass="30418">MTWTNARIQCQSHGADLLINYTKEKEDVIYETKNSYIGERFWIGLNDRAEEGNFYYLTAKAKITDVHWGKRYAGVKENPDCVDITKNYQLQVEFNTVTCLTKNFFICEFHLACKDNTFGAYCSETCSKNCAGPNNACHNVNGSCMFGCVDGYHGERCQDQCNAKTFGAKCSEPCSKNCAGPNNACYSGNGSCMFGCVDGFHGEKCQDSKVLKKEFSYPKEAIVAATTLGTVIAICVALSIAVRYIRNATASVSEPMQDDSHSVSVMRHSNIPASSV</sequence>
<keyword evidence="2" id="KW-0812">Transmembrane</keyword>
<name>A0AAE1CU35_9GAST</name>
<evidence type="ECO:0000256" key="2">
    <source>
        <dbReference type="SAM" id="Phobius"/>
    </source>
</evidence>
<dbReference type="InterPro" id="IPR001304">
    <property type="entry name" value="C-type_lectin-like"/>
</dbReference>
<dbReference type="InterPro" id="IPR016187">
    <property type="entry name" value="CTDL_fold"/>
</dbReference>
<keyword evidence="5" id="KW-1185">Reference proteome</keyword>
<dbReference type="CDD" id="cd00037">
    <property type="entry name" value="CLECT"/>
    <property type="match status" value="1"/>
</dbReference>
<dbReference type="Pfam" id="PF00059">
    <property type="entry name" value="Lectin_C"/>
    <property type="match status" value="1"/>
</dbReference>
<evidence type="ECO:0000313" key="5">
    <source>
        <dbReference type="Proteomes" id="UP001283361"/>
    </source>
</evidence>
<accession>A0AAE1CU35</accession>
<reference evidence="4" key="1">
    <citation type="journal article" date="2023" name="G3 (Bethesda)">
        <title>A reference genome for the long-term kleptoplast-retaining sea slug Elysia crispata morphotype clarki.</title>
        <authorList>
            <person name="Eastman K.E."/>
            <person name="Pendleton A.L."/>
            <person name="Shaikh M.A."/>
            <person name="Suttiyut T."/>
            <person name="Ogas R."/>
            <person name="Tomko P."/>
            <person name="Gavelis G."/>
            <person name="Widhalm J.R."/>
            <person name="Wisecaver J.H."/>
        </authorList>
    </citation>
    <scope>NUCLEOTIDE SEQUENCE</scope>
    <source>
        <strain evidence="4">ECLA1</strain>
    </source>
</reference>
<dbReference type="Proteomes" id="UP001283361">
    <property type="component" value="Unassembled WGS sequence"/>
</dbReference>
<organism evidence="4 5">
    <name type="scientific">Elysia crispata</name>
    <name type="common">lettuce slug</name>
    <dbReference type="NCBI Taxonomy" id="231223"/>
    <lineage>
        <taxon>Eukaryota</taxon>
        <taxon>Metazoa</taxon>
        <taxon>Spiralia</taxon>
        <taxon>Lophotrochozoa</taxon>
        <taxon>Mollusca</taxon>
        <taxon>Gastropoda</taxon>
        <taxon>Heterobranchia</taxon>
        <taxon>Euthyneura</taxon>
        <taxon>Panpulmonata</taxon>
        <taxon>Sacoglossa</taxon>
        <taxon>Placobranchoidea</taxon>
        <taxon>Plakobranchidae</taxon>
        <taxon>Elysia</taxon>
    </lineage>
</organism>
<gene>
    <name evidence="4" type="ORF">RRG08_000252</name>
</gene>
<protein>
    <recommendedName>
        <fullName evidence="3">C-type lectin domain-containing protein</fullName>
    </recommendedName>
</protein>
<proteinExistence type="predicted"/>
<dbReference type="PANTHER" id="PTHR24035:SF109">
    <property type="entry name" value="PROTEIN DRAPER"/>
    <property type="match status" value="1"/>
</dbReference>
<comment type="caution">
    <text evidence="4">The sequence shown here is derived from an EMBL/GenBank/DDBJ whole genome shotgun (WGS) entry which is preliminary data.</text>
</comment>